<dbReference type="FunFam" id="1.10.40.30:FF:000001">
    <property type="entry name" value="Argininosuccinate lyase"/>
    <property type="match status" value="1"/>
</dbReference>
<dbReference type="GO" id="GO:0042450">
    <property type="term" value="P:L-arginine biosynthetic process via ornithine"/>
    <property type="evidence" value="ECO:0007669"/>
    <property type="project" value="UniProtKB-UniRule"/>
</dbReference>
<keyword evidence="4 6" id="KW-0028">Amino-acid biosynthesis</keyword>
<evidence type="ECO:0000259" key="8">
    <source>
        <dbReference type="Pfam" id="PF14698"/>
    </source>
</evidence>
<evidence type="ECO:0000256" key="4">
    <source>
        <dbReference type="ARBA" id="ARBA00022605"/>
    </source>
</evidence>
<dbReference type="SUPFAM" id="SSF48557">
    <property type="entry name" value="L-aspartase-like"/>
    <property type="match status" value="1"/>
</dbReference>
<dbReference type="PRINTS" id="PR00145">
    <property type="entry name" value="ARGSUCLYASE"/>
</dbReference>
<proteinExistence type="inferred from homology"/>
<evidence type="ECO:0000256" key="6">
    <source>
        <dbReference type="HAMAP-Rule" id="MF_00006"/>
    </source>
</evidence>
<keyword evidence="3 6" id="KW-0055">Arginine biosynthesis</keyword>
<dbReference type="Pfam" id="PF14698">
    <property type="entry name" value="ASL_C2"/>
    <property type="match status" value="1"/>
</dbReference>
<evidence type="ECO:0000259" key="7">
    <source>
        <dbReference type="Pfam" id="PF00206"/>
    </source>
</evidence>
<comment type="pathway">
    <text evidence="1 6">Amino-acid biosynthesis; L-arginine biosynthesis; L-arginine from L-ornithine and carbamoyl phosphate: step 3/3.</text>
</comment>
<dbReference type="Proteomes" id="UP000269573">
    <property type="component" value="Unassembled WGS sequence"/>
</dbReference>
<sequence length="485" mass="54928">MKLWGGRFTKPTNQLVEEYTASISFDQKMWRQDIVGSLAHVAMLGKCGILPMEEVRQIIAGLKKVKEKIEHGQMEFLVAHEDVHMNIEKMLIEEIGPVGGKLHTGRSRNDQVALDMHLFLREKLMEIIQLAMYLQEAMIEQANQHLDTVMPGYTHLQRAQPVLFGYHLMAYVSMLQRDIERMTETWKRVNVLPLGAGALAGTTFPIDRAFVAELLQFDGIYQNSMDAVSDRDFIVEFLADASLLMAHLSRLCEELVIWSSQEFSFVELDDAFCTGSSIMPQKKNPDVAELVRGKTGRVYGNLVGLLTVLKGLPMAYNKDMQEDKEGMFDTVSTIHGALALLTPMIQTMQVRTERMRQAVTNDFSNATDLADYLVRKDMPFRQAHEVVGRAVLYCIEQQKYLLDLSVEEFQSFSEVIGEDVYEALAVETVVNARNVMGGTARNQVEQQIEWYRGKLVDTHAWVDTNSQKVMIEALIDIGAPVQRAL</sequence>
<comment type="subcellular location">
    <subcellularLocation>
        <location evidence="6">Cytoplasm</location>
    </subcellularLocation>
</comment>
<dbReference type="Gene3D" id="1.20.200.10">
    <property type="entry name" value="Fumarase/aspartase (Central domain)"/>
    <property type="match status" value="1"/>
</dbReference>
<comment type="similarity">
    <text evidence="6">Belongs to the lyase 1 family. Argininosuccinate lyase subfamily.</text>
</comment>
<comment type="catalytic activity">
    <reaction evidence="6">
        <text>2-(N(omega)-L-arginino)succinate = fumarate + L-arginine</text>
        <dbReference type="Rhea" id="RHEA:24020"/>
        <dbReference type="ChEBI" id="CHEBI:29806"/>
        <dbReference type="ChEBI" id="CHEBI:32682"/>
        <dbReference type="ChEBI" id="CHEBI:57472"/>
        <dbReference type="EC" id="4.3.2.1"/>
    </reaction>
</comment>
<dbReference type="HAMAP" id="MF_00006">
    <property type="entry name" value="Arg_succ_lyase"/>
    <property type="match status" value="1"/>
</dbReference>
<dbReference type="GO" id="GO:0004056">
    <property type="term" value="F:argininosuccinate lyase activity"/>
    <property type="evidence" value="ECO:0007669"/>
    <property type="project" value="UniProtKB-UniRule"/>
</dbReference>
<dbReference type="PANTHER" id="PTHR43814">
    <property type="entry name" value="ARGININOSUCCINATE LYASE"/>
    <property type="match status" value="1"/>
</dbReference>
<keyword evidence="10" id="KW-1185">Reference proteome</keyword>
<dbReference type="PRINTS" id="PR00149">
    <property type="entry name" value="FUMRATELYASE"/>
</dbReference>
<dbReference type="AlphaFoldDB" id="A0A3M8DQ19"/>
<dbReference type="InterPro" id="IPR009049">
    <property type="entry name" value="Argininosuccinate_lyase"/>
</dbReference>
<dbReference type="InterPro" id="IPR024083">
    <property type="entry name" value="Fumarase/histidase_N"/>
</dbReference>
<dbReference type="InterPro" id="IPR020557">
    <property type="entry name" value="Fumarate_lyase_CS"/>
</dbReference>
<protein>
    <recommendedName>
        <fullName evidence="2 6">Argininosuccinate lyase</fullName>
        <shortName evidence="6">ASAL</shortName>
        <ecNumber evidence="2 6">4.3.2.1</ecNumber>
    </recommendedName>
    <alternativeName>
        <fullName evidence="6">Arginosuccinase</fullName>
    </alternativeName>
</protein>
<dbReference type="FunFam" id="1.20.200.10:FF:000002">
    <property type="entry name" value="Argininosuccinate lyase"/>
    <property type="match status" value="1"/>
</dbReference>
<dbReference type="Gene3D" id="1.10.40.30">
    <property type="entry name" value="Fumarase/aspartase (C-terminal domain)"/>
    <property type="match status" value="1"/>
</dbReference>
<accession>A0A3M8DQ19</accession>
<evidence type="ECO:0000313" key="9">
    <source>
        <dbReference type="EMBL" id="RNB90074.1"/>
    </source>
</evidence>
<dbReference type="Pfam" id="PF00206">
    <property type="entry name" value="Lyase_1"/>
    <property type="match status" value="1"/>
</dbReference>
<dbReference type="InterPro" id="IPR008948">
    <property type="entry name" value="L-Aspartase-like"/>
</dbReference>
<feature type="domain" description="Fumarate lyase N-terminal" evidence="7">
    <location>
        <begin position="6"/>
        <end position="300"/>
    </location>
</feature>
<dbReference type="UniPathway" id="UPA00068">
    <property type="reaction ID" value="UER00114"/>
</dbReference>
<evidence type="ECO:0000313" key="10">
    <source>
        <dbReference type="Proteomes" id="UP000269573"/>
    </source>
</evidence>
<dbReference type="PANTHER" id="PTHR43814:SF1">
    <property type="entry name" value="ARGININOSUCCINATE LYASE"/>
    <property type="match status" value="1"/>
</dbReference>
<name>A0A3M8DQ19_9BACL</name>
<evidence type="ECO:0000256" key="1">
    <source>
        <dbReference type="ARBA" id="ARBA00004941"/>
    </source>
</evidence>
<dbReference type="GO" id="GO:0005829">
    <property type="term" value="C:cytosol"/>
    <property type="evidence" value="ECO:0007669"/>
    <property type="project" value="TreeGrafter"/>
</dbReference>
<dbReference type="InterPro" id="IPR022761">
    <property type="entry name" value="Fumarate_lyase_N"/>
</dbReference>
<evidence type="ECO:0000256" key="3">
    <source>
        <dbReference type="ARBA" id="ARBA00022571"/>
    </source>
</evidence>
<feature type="domain" description="Argininosuccinate lyase C-terminal" evidence="8">
    <location>
        <begin position="363"/>
        <end position="431"/>
    </location>
</feature>
<evidence type="ECO:0000256" key="2">
    <source>
        <dbReference type="ARBA" id="ARBA00012338"/>
    </source>
</evidence>
<dbReference type="EMBL" id="RHHU01000002">
    <property type="protein sequence ID" value="RNB90074.1"/>
    <property type="molecule type" value="Genomic_DNA"/>
</dbReference>
<dbReference type="FunFam" id="1.10.275.10:FF:000002">
    <property type="entry name" value="Argininosuccinate lyase"/>
    <property type="match status" value="1"/>
</dbReference>
<dbReference type="NCBIfam" id="TIGR00838">
    <property type="entry name" value="argH"/>
    <property type="match status" value="1"/>
</dbReference>
<dbReference type="PROSITE" id="PS00163">
    <property type="entry name" value="FUMARATE_LYASES"/>
    <property type="match status" value="1"/>
</dbReference>
<dbReference type="RefSeq" id="WP_122921945.1">
    <property type="nucleotide sequence ID" value="NZ_RHHU01000002.1"/>
</dbReference>
<dbReference type="Gene3D" id="1.10.275.10">
    <property type="entry name" value="Fumarase/aspartase (N-terminal domain)"/>
    <property type="match status" value="1"/>
</dbReference>
<keyword evidence="6" id="KW-0963">Cytoplasm</keyword>
<reference evidence="9 10" key="1">
    <citation type="submission" date="2018-10" db="EMBL/GenBank/DDBJ databases">
        <title>Phylogenomics of Brevibacillus.</title>
        <authorList>
            <person name="Dunlap C."/>
        </authorList>
    </citation>
    <scope>NUCLEOTIDE SEQUENCE [LARGE SCALE GENOMIC DNA]</scope>
    <source>
        <strain evidence="9 10">JCM 15774</strain>
    </source>
</reference>
<organism evidence="9 10">
    <name type="scientific">Brevibacillus nitrificans</name>
    <dbReference type="NCBI Taxonomy" id="651560"/>
    <lineage>
        <taxon>Bacteria</taxon>
        <taxon>Bacillati</taxon>
        <taxon>Bacillota</taxon>
        <taxon>Bacilli</taxon>
        <taxon>Bacillales</taxon>
        <taxon>Paenibacillaceae</taxon>
        <taxon>Brevibacillus</taxon>
    </lineage>
</organism>
<dbReference type="InterPro" id="IPR000362">
    <property type="entry name" value="Fumarate_lyase_fam"/>
</dbReference>
<comment type="caution">
    <text evidence="9">The sequence shown here is derived from an EMBL/GenBank/DDBJ whole genome shotgun (WGS) entry which is preliminary data.</text>
</comment>
<dbReference type="EC" id="4.3.2.1" evidence="2 6"/>
<dbReference type="CDD" id="cd01359">
    <property type="entry name" value="Argininosuccinate_lyase"/>
    <property type="match status" value="1"/>
</dbReference>
<gene>
    <name evidence="6 9" type="primary">argH</name>
    <name evidence="9" type="ORF">EDM59_01100</name>
</gene>
<evidence type="ECO:0000256" key="5">
    <source>
        <dbReference type="ARBA" id="ARBA00023239"/>
    </source>
</evidence>
<dbReference type="InterPro" id="IPR029419">
    <property type="entry name" value="Arg_succ_lyase_C"/>
</dbReference>
<keyword evidence="5 6" id="KW-0456">Lyase</keyword>